<dbReference type="InterPro" id="IPR022935">
    <property type="entry name" value="ClpS"/>
</dbReference>
<dbReference type="Pfam" id="PF02617">
    <property type="entry name" value="ClpS"/>
    <property type="match status" value="1"/>
</dbReference>
<evidence type="ECO:0000259" key="2">
    <source>
        <dbReference type="Pfam" id="PF02617"/>
    </source>
</evidence>
<accession>A0AAE0CEK5</accession>
<dbReference type="SUPFAM" id="SSF54736">
    <property type="entry name" value="ClpS-like"/>
    <property type="match status" value="1"/>
</dbReference>
<organism evidence="3 5">
    <name type="scientific">Cymbomonas tetramitiformis</name>
    <dbReference type="NCBI Taxonomy" id="36881"/>
    <lineage>
        <taxon>Eukaryota</taxon>
        <taxon>Viridiplantae</taxon>
        <taxon>Chlorophyta</taxon>
        <taxon>Pyramimonadophyceae</taxon>
        <taxon>Pyramimonadales</taxon>
        <taxon>Pyramimonadaceae</taxon>
        <taxon>Cymbomonas</taxon>
    </lineage>
</organism>
<reference evidence="3 5" key="1">
    <citation type="journal article" date="2015" name="Genome Biol. Evol.">
        <title>Comparative Genomics of a Bacterivorous Green Alga Reveals Evolutionary Causalities and Consequences of Phago-Mixotrophic Mode of Nutrition.</title>
        <authorList>
            <person name="Burns J.A."/>
            <person name="Paasch A."/>
            <person name="Narechania A."/>
            <person name="Kim E."/>
        </authorList>
    </citation>
    <scope>NUCLEOTIDE SEQUENCE [LARGE SCALE GENOMIC DNA]</scope>
    <source>
        <strain evidence="3">PLY_AMNH</strain>
    </source>
</reference>
<dbReference type="GO" id="GO:0008233">
    <property type="term" value="F:peptidase activity"/>
    <property type="evidence" value="ECO:0007669"/>
    <property type="project" value="UniProtKB-KW"/>
</dbReference>
<reference evidence="3" key="2">
    <citation type="submission" date="2023-06" db="EMBL/GenBank/DDBJ databases">
        <title>Long-read-based genome assembly of the green algal bacterivore Cymbomonas tetramitiformis.</title>
        <authorList>
            <person name="Gyaltshen Y."/>
            <person name="Rozenberg A."/>
            <person name="Paasch A."/>
            <person name="Burns J.A."/>
            <person name="Warring S."/>
            <person name="Larson R."/>
            <person name="Maurer-Alcala X."/>
            <person name="Dacks J."/>
            <person name="Kim E."/>
        </authorList>
    </citation>
    <scope>NUCLEOTIDE SEQUENCE</scope>
    <source>
        <strain evidence="3">PLY_AMNH</strain>
    </source>
</reference>
<keyword evidence="3" id="KW-0378">Hydrolase</keyword>
<dbReference type="PANTHER" id="PTHR33473:SF17">
    <property type="entry name" value="ATP-DEPENDENT CLP PROTEASE ADAPTER PROTEIN CLPS1, CHLOROPLASTIC"/>
    <property type="match status" value="1"/>
</dbReference>
<evidence type="ECO:0000256" key="1">
    <source>
        <dbReference type="SAM" id="MobiDB-lite"/>
    </source>
</evidence>
<protein>
    <submittedName>
        <fullName evidence="3">ATP-dependent Clp protease adapter protein CLPS1, chloroplastic</fullName>
    </submittedName>
</protein>
<dbReference type="GO" id="GO:0030163">
    <property type="term" value="P:protein catabolic process"/>
    <property type="evidence" value="ECO:0007669"/>
    <property type="project" value="InterPro"/>
</dbReference>
<dbReference type="EMBL" id="LGRX02025141">
    <property type="protein sequence ID" value="KAK3252844.1"/>
    <property type="molecule type" value="Genomic_DNA"/>
</dbReference>
<proteinExistence type="predicted"/>
<dbReference type="PANTHER" id="PTHR33473">
    <property type="entry name" value="ATP-DEPENDENT CLP PROTEASE ADAPTER PROTEIN CLPS1, CHLOROPLASTIC"/>
    <property type="match status" value="1"/>
</dbReference>
<dbReference type="AlphaFoldDB" id="A0AAE0CEK5"/>
<dbReference type="Gene3D" id="3.30.1390.10">
    <property type="match status" value="1"/>
</dbReference>
<dbReference type="InterPro" id="IPR014719">
    <property type="entry name" value="Ribosomal_bL12_C/ClpS-like"/>
</dbReference>
<evidence type="ECO:0000313" key="3">
    <source>
        <dbReference type="EMBL" id="KAK3252844.1"/>
    </source>
</evidence>
<feature type="compositionally biased region" description="Basic and acidic residues" evidence="1">
    <location>
        <begin position="73"/>
        <end position="85"/>
    </location>
</feature>
<dbReference type="GO" id="GO:0006508">
    <property type="term" value="P:proteolysis"/>
    <property type="evidence" value="ECO:0007669"/>
    <property type="project" value="UniProtKB-KW"/>
</dbReference>
<name>A0AAE0CEK5_9CHLO</name>
<feature type="region of interest" description="Disordered" evidence="1">
    <location>
        <begin position="55"/>
        <end position="85"/>
    </location>
</feature>
<comment type="caution">
    <text evidence="3">The sequence shown here is derived from an EMBL/GenBank/DDBJ whole genome shotgun (WGS) entry which is preliminary data.</text>
</comment>
<gene>
    <name evidence="3" type="ORF">CYMTET_37879</name>
    <name evidence="4" type="ORF">CYMTET_3803</name>
</gene>
<keyword evidence="3" id="KW-0645">Protease</keyword>
<feature type="domain" description="Adaptor protein ClpS core" evidence="2">
    <location>
        <begin position="86"/>
        <end position="153"/>
    </location>
</feature>
<keyword evidence="5" id="KW-1185">Reference proteome</keyword>
<dbReference type="InterPro" id="IPR003769">
    <property type="entry name" value="ClpS_core"/>
</dbReference>
<sequence length="176" mass="18999">MLASRALRARPLSPCVSKESSAVTLLGRGRQHVPPTQTRAGSNIYGRRSLKLQAKESGSGGGVMDRPTTTPGRESEFDLGKERKTKQPKDYRVLLHNDNFNKREYVVQTLMKVIPGMTVDIAVNIMNEAHLSGMAVVIQCPQEDAENYCDSLRGSGLISSIEPASGKGGGNGEDAE</sequence>
<evidence type="ECO:0000313" key="4">
    <source>
        <dbReference type="EMBL" id="KAK3288732.1"/>
    </source>
</evidence>
<dbReference type="Proteomes" id="UP001190700">
    <property type="component" value="Unassembled WGS sequence"/>
</dbReference>
<dbReference type="EMBL" id="LGRX02000376">
    <property type="protein sequence ID" value="KAK3288732.1"/>
    <property type="molecule type" value="Genomic_DNA"/>
</dbReference>
<evidence type="ECO:0000313" key="5">
    <source>
        <dbReference type="Proteomes" id="UP001190700"/>
    </source>
</evidence>